<dbReference type="InterPro" id="IPR041991">
    <property type="entry name" value="Ribosomal_eL27_KOW"/>
</dbReference>
<reference key="2">
    <citation type="submission" date="2011-10" db="EMBL/GenBank/DDBJ databases">
        <title>The genome and transcriptome sequence of Clonorchis sinensis provide insights into the carcinogenic liver fluke.</title>
        <authorList>
            <person name="Wang X."/>
            <person name="Huang Y."/>
            <person name="Chen W."/>
            <person name="Liu H."/>
            <person name="Guo L."/>
            <person name="Chen Y."/>
            <person name="Luo F."/>
            <person name="Zhou W."/>
            <person name="Sun J."/>
            <person name="Mao Q."/>
            <person name="Liang P."/>
            <person name="Zhou C."/>
            <person name="Tian Y."/>
            <person name="Men J."/>
            <person name="Lv X."/>
            <person name="Huang L."/>
            <person name="Zhou J."/>
            <person name="Hu Y."/>
            <person name="Li R."/>
            <person name="Zhang F."/>
            <person name="Lei H."/>
            <person name="Li X."/>
            <person name="Hu X."/>
            <person name="Liang C."/>
            <person name="Xu J."/>
            <person name="Wu Z."/>
            <person name="Yu X."/>
        </authorList>
    </citation>
    <scope>NUCLEOTIDE SEQUENCE</scope>
    <source>
        <strain>Henan</strain>
    </source>
</reference>
<dbReference type="GO" id="GO:1990904">
    <property type="term" value="C:ribonucleoprotein complex"/>
    <property type="evidence" value="ECO:0007669"/>
    <property type="project" value="UniProtKB-KW"/>
</dbReference>
<reference evidence="4" key="1">
    <citation type="journal article" date="2011" name="Genome Biol.">
        <title>The draft genome of the carcinogenic human liver fluke Clonorchis sinensis.</title>
        <authorList>
            <person name="Wang X."/>
            <person name="Chen W."/>
            <person name="Huang Y."/>
            <person name="Sun J."/>
            <person name="Men J."/>
            <person name="Liu H."/>
            <person name="Luo F."/>
            <person name="Guo L."/>
            <person name="Lv X."/>
            <person name="Deng C."/>
            <person name="Zhou C."/>
            <person name="Fan Y."/>
            <person name="Li X."/>
            <person name="Huang L."/>
            <person name="Hu Y."/>
            <person name="Liang C."/>
            <person name="Hu X."/>
            <person name="Xu J."/>
            <person name="Yu X."/>
        </authorList>
    </citation>
    <scope>NUCLEOTIDE SEQUENCE [LARGE SCALE GENOMIC DNA]</scope>
    <source>
        <strain evidence="4">Henan</strain>
    </source>
</reference>
<dbReference type="CDD" id="cd06090">
    <property type="entry name" value="KOW_RPL27"/>
    <property type="match status" value="1"/>
</dbReference>
<sequence>MRPGVVVLVLGGRYAGRKAIVVKSYDDGSKEKPYGHALVVGIDRYPRRIVRRMGKRRMESRSKIKPFVKIYNYNHLMPTRHSVNILFDTKLINKNSLADKSLRRKARLEAKLKLQQRCMSKDHVLQRLRLLDNQVCERRGHFKSQTVDRDRWCITPCDRNTLKTTLMMFKRHVLCAAALRQAVPYSMRPGATSARVQPVRSDYCIIGFGKGSKRKP</sequence>
<dbReference type="PANTHER" id="PTHR10497">
    <property type="entry name" value="60S RIBOSOMAL PROTEIN L27"/>
    <property type="match status" value="1"/>
</dbReference>
<keyword evidence="5" id="KW-1185">Reference proteome</keyword>
<evidence type="ECO:0000256" key="2">
    <source>
        <dbReference type="ARBA" id="ARBA00022980"/>
    </source>
</evidence>
<evidence type="ECO:0000313" key="4">
    <source>
        <dbReference type="EMBL" id="GAA57306.1"/>
    </source>
</evidence>
<dbReference type="Pfam" id="PF01777">
    <property type="entry name" value="Ribosomal_L27e"/>
    <property type="match status" value="1"/>
</dbReference>
<dbReference type="GO" id="GO:0003735">
    <property type="term" value="F:structural constituent of ribosome"/>
    <property type="evidence" value="ECO:0007669"/>
    <property type="project" value="InterPro"/>
</dbReference>
<proteinExistence type="inferred from homology"/>
<keyword evidence="2 4" id="KW-0689">Ribosomal protein</keyword>
<keyword evidence="3" id="KW-0687">Ribonucleoprotein</keyword>
<evidence type="ECO:0000256" key="1">
    <source>
        <dbReference type="ARBA" id="ARBA00009124"/>
    </source>
</evidence>
<dbReference type="EMBL" id="DF144651">
    <property type="protein sequence ID" value="GAA57306.1"/>
    <property type="molecule type" value="Genomic_DNA"/>
</dbReference>
<dbReference type="SUPFAM" id="SSF50104">
    <property type="entry name" value="Translation proteins SH3-like domain"/>
    <property type="match status" value="1"/>
</dbReference>
<dbReference type="InterPro" id="IPR008991">
    <property type="entry name" value="Translation_prot_SH3-like_sf"/>
</dbReference>
<dbReference type="GO" id="GO:0006412">
    <property type="term" value="P:translation"/>
    <property type="evidence" value="ECO:0007669"/>
    <property type="project" value="InterPro"/>
</dbReference>
<evidence type="ECO:0000313" key="5">
    <source>
        <dbReference type="Proteomes" id="UP000008909"/>
    </source>
</evidence>
<dbReference type="InterPro" id="IPR001141">
    <property type="entry name" value="Ribosomal_eL27"/>
</dbReference>
<organism evidence="4 5">
    <name type="scientific">Clonorchis sinensis</name>
    <name type="common">Chinese liver fluke</name>
    <dbReference type="NCBI Taxonomy" id="79923"/>
    <lineage>
        <taxon>Eukaryota</taxon>
        <taxon>Metazoa</taxon>
        <taxon>Spiralia</taxon>
        <taxon>Lophotrochozoa</taxon>
        <taxon>Platyhelminthes</taxon>
        <taxon>Trematoda</taxon>
        <taxon>Digenea</taxon>
        <taxon>Opisthorchiida</taxon>
        <taxon>Opisthorchiata</taxon>
        <taxon>Opisthorchiidae</taxon>
        <taxon>Clonorchis</taxon>
    </lineage>
</organism>
<accession>G7YWH6</accession>
<dbReference type="GO" id="GO:0005840">
    <property type="term" value="C:ribosome"/>
    <property type="evidence" value="ECO:0007669"/>
    <property type="project" value="UniProtKB-KW"/>
</dbReference>
<gene>
    <name evidence="4" type="ORF">CLF_112511</name>
</gene>
<evidence type="ECO:0000256" key="3">
    <source>
        <dbReference type="ARBA" id="ARBA00023274"/>
    </source>
</evidence>
<dbReference type="InterPro" id="IPR038655">
    <property type="entry name" value="Ribosomal_eL27_sf"/>
</dbReference>
<dbReference type="AlphaFoldDB" id="G7YWH6"/>
<dbReference type="Gene3D" id="2.30.30.770">
    <property type="match status" value="1"/>
</dbReference>
<name>G7YWH6_CLOSI</name>
<protein>
    <submittedName>
        <fullName evidence="4">Large subunit ribosomal protein L27e</fullName>
    </submittedName>
</protein>
<comment type="similarity">
    <text evidence="1">Belongs to the eukaryotic ribosomal protein eL27 family.</text>
</comment>
<dbReference type="Proteomes" id="UP000008909">
    <property type="component" value="Unassembled WGS sequence"/>
</dbReference>